<protein>
    <submittedName>
        <fullName evidence="1">Uncharacterized protein</fullName>
    </submittedName>
</protein>
<dbReference type="Proteomes" id="UP000002745">
    <property type="component" value="Chromosome"/>
</dbReference>
<evidence type="ECO:0000313" key="1">
    <source>
        <dbReference type="EMBL" id="ACT58898.1"/>
    </source>
</evidence>
<accession>C6XI72</accession>
<sequence length="39" mass="4331">MQFTLGLIAEGELEEHTNRYAPIAVIQVSSSFEIVGNYC</sequence>
<evidence type="ECO:0000313" key="2">
    <source>
        <dbReference type="Proteomes" id="UP000002745"/>
    </source>
</evidence>
<organism evidence="1 2">
    <name type="scientific">Hirschia baltica (strain ATCC 49814 / DSM 5838 / IFAM 1418)</name>
    <dbReference type="NCBI Taxonomy" id="582402"/>
    <lineage>
        <taxon>Bacteria</taxon>
        <taxon>Pseudomonadati</taxon>
        <taxon>Pseudomonadota</taxon>
        <taxon>Alphaproteobacteria</taxon>
        <taxon>Hyphomonadales</taxon>
        <taxon>Hyphomonadaceae</taxon>
        <taxon>Hirschia</taxon>
    </lineage>
</organism>
<keyword evidence="2" id="KW-1185">Reference proteome</keyword>
<dbReference type="EMBL" id="CP001678">
    <property type="protein sequence ID" value="ACT58898.1"/>
    <property type="molecule type" value="Genomic_DNA"/>
</dbReference>
<proteinExistence type="predicted"/>
<dbReference type="KEGG" id="hba:Hbal_1206"/>
<dbReference type="STRING" id="582402.Hbal_1206"/>
<gene>
    <name evidence="1" type="ordered locus">Hbal_1206</name>
</gene>
<dbReference type="HOGENOM" id="CLU_3310924_0_0_5"/>
<name>C6XI72_HIRBI</name>
<dbReference type="AlphaFoldDB" id="C6XI72"/>
<reference evidence="2" key="1">
    <citation type="journal article" date="2011" name="J. Bacteriol.">
        <title>Genome sequences of eight morphologically diverse alphaproteobacteria.</title>
        <authorList>
            <consortium name="US DOE Joint Genome Institute"/>
            <person name="Brown P.J."/>
            <person name="Kysela D.T."/>
            <person name="Buechlein A."/>
            <person name="Hemmerich C."/>
            <person name="Brun Y.V."/>
        </authorList>
    </citation>
    <scope>NUCLEOTIDE SEQUENCE [LARGE SCALE GENOMIC DNA]</scope>
    <source>
        <strain evidence="2">ATCC 49814 / DSM 5838 / IFAM 1418</strain>
    </source>
</reference>